<evidence type="ECO:0000313" key="3">
    <source>
        <dbReference type="EMBL" id="KAG8047204.1"/>
    </source>
</evidence>
<reference evidence="3" key="1">
    <citation type="journal article" date="2021" name="bioRxiv">
        <title>Whole Genome Assembly and Annotation of Northern Wild Rice, Zizania palustris L., Supports a Whole Genome Duplication in the Zizania Genus.</title>
        <authorList>
            <person name="Haas M."/>
            <person name="Kono T."/>
            <person name="Macchietto M."/>
            <person name="Millas R."/>
            <person name="McGilp L."/>
            <person name="Shao M."/>
            <person name="Duquette J."/>
            <person name="Hirsch C.N."/>
            <person name="Kimball J."/>
        </authorList>
    </citation>
    <scope>NUCLEOTIDE SEQUENCE</scope>
    <source>
        <tissue evidence="3">Fresh leaf tissue</tissue>
    </source>
</reference>
<evidence type="ECO:0000313" key="4">
    <source>
        <dbReference type="Proteomes" id="UP000729402"/>
    </source>
</evidence>
<reference evidence="3" key="2">
    <citation type="submission" date="2021-02" db="EMBL/GenBank/DDBJ databases">
        <authorList>
            <person name="Kimball J.A."/>
            <person name="Haas M.W."/>
            <person name="Macchietto M."/>
            <person name="Kono T."/>
            <person name="Duquette J."/>
            <person name="Shao M."/>
        </authorList>
    </citation>
    <scope>NUCLEOTIDE SEQUENCE</scope>
    <source>
        <tissue evidence="3">Fresh leaf tissue</tissue>
    </source>
</reference>
<feature type="compositionally biased region" description="Acidic residues" evidence="2">
    <location>
        <begin position="334"/>
        <end position="348"/>
    </location>
</feature>
<feature type="compositionally biased region" description="Pro residues" evidence="2">
    <location>
        <begin position="241"/>
        <end position="257"/>
    </location>
</feature>
<feature type="coiled-coil region" evidence="1">
    <location>
        <begin position="25"/>
        <end position="59"/>
    </location>
</feature>
<comment type="caution">
    <text evidence="3">The sequence shown here is derived from an EMBL/GenBank/DDBJ whole genome shotgun (WGS) entry which is preliminary data.</text>
</comment>
<name>A0A8J5RJY8_ZIZPA</name>
<evidence type="ECO:0000256" key="1">
    <source>
        <dbReference type="SAM" id="Coils"/>
    </source>
</evidence>
<proteinExistence type="predicted"/>
<dbReference type="EMBL" id="JAAALK010000290">
    <property type="protein sequence ID" value="KAG8047204.1"/>
    <property type="molecule type" value="Genomic_DNA"/>
</dbReference>
<organism evidence="3 4">
    <name type="scientific">Zizania palustris</name>
    <name type="common">Northern wild rice</name>
    <dbReference type="NCBI Taxonomy" id="103762"/>
    <lineage>
        <taxon>Eukaryota</taxon>
        <taxon>Viridiplantae</taxon>
        <taxon>Streptophyta</taxon>
        <taxon>Embryophyta</taxon>
        <taxon>Tracheophyta</taxon>
        <taxon>Spermatophyta</taxon>
        <taxon>Magnoliopsida</taxon>
        <taxon>Liliopsida</taxon>
        <taxon>Poales</taxon>
        <taxon>Poaceae</taxon>
        <taxon>BOP clade</taxon>
        <taxon>Oryzoideae</taxon>
        <taxon>Oryzeae</taxon>
        <taxon>Zizaniinae</taxon>
        <taxon>Zizania</taxon>
    </lineage>
</organism>
<evidence type="ECO:0000256" key="2">
    <source>
        <dbReference type="SAM" id="MobiDB-lite"/>
    </source>
</evidence>
<keyword evidence="1" id="KW-0175">Coiled coil</keyword>
<gene>
    <name evidence="3" type="ORF">GUJ93_ZPchr0008g14070</name>
</gene>
<feature type="region of interest" description="Disordered" evidence="2">
    <location>
        <begin position="322"/>
        <end position="355"/>
    </location>
</feature>
<feature type="region of interest" description="Disordered" evidence="2">
    <location>
        <begin position="233"/>
        <end position="261"/>
    </location>
</feature>
<sequence length="355" mass="38455">MGLGTLSNLSLLVERRARAASDEALRIARQDCDVLRSSAQEVEAECVVLRAEVERLHQAAAASSAQLVELQGALNQAMAQKSSLMLQVAEVSATAAGLEAAEKKNSSMAGCTLEALQGTLEYFGTMCPSSSAANLEPLDRKLKRIQVASSLMMNSGIRYGEISRQCAGIGVLRHLESLQIPLGSVGGSTPGSFASDDLLRPSSDVALAWEAFRSTWKTDHKVAAKAWIDEAHRQKQAQTRPPLPASPAPVIPAPPTDPQVLSCPSSPDLELLEITNELRKEWANLEGLRPYRHSRFSVLRGDGGEITIEVCQDVLAYIKEEEKAEVSSSSEPMDWSDSEYWAEDPVEADSERLLT</sequence>
<protein>
    <submittedName>
        <fullName evidence="3">Uncharacterized protein</fullName>
    </submittedName>
</protein>
<dbReference type="AlphaFoldDB" id="A0A8J5RJY8"/>
<dbReference type="Proteomes" id="UP000729402">
    <property type="component" value="Unassembled WGS sequence"/>
</dbReference>
<accession>A0A8J5RJY8</accession>
<keyword evidence="4" id="KW-1185">Reference proteome</keyword>